<reference evidence="5 6" key="1">
    <citation type="submission" date="2016-12" db="EMBL/GenBank/DDBJ databases">
        <authorList>
            <person name="Song W.-J."/>
            <person name="Kurnit D.M."/>
        </authorList>
    </citation>
    <scope>NUCLEOTIDE SEQUENCE [LARGE SCALE GENOMIC DNA]</scope>
    <source>
        <strain evidence="5 6">175</strain>
    </source>
</reference>
<dbReference type="Pfam" id="PF00114">
    <property type="entry name" value="Pilin"/>
    <property type="match status" value="1"/>
</dbReference>
<dbReference type="Proteomes" id="UP000192923">
    <property type="component" value="Unassembled WGS sequence"/>
</dbReference>
<keyword evidence="4" id="KW-0472">Membrane</keyword>
<feature type="transmembrane region" description="Helical" evidence="4">
    <location>
        <begin position="12"/>
        <end position="34"/>
    </location>
</feature>
<dbReference type="Pfam" id="PF07963">
    <property type="entry name" value="N_methyl"/>
    <property type="match status" value="1"/>
</dbReference>
<name>A0A1Y6CZS1_9GAMM</name>
<keyword evidence="6" id="KW-1185">Reference proteome</keyword>
<sequence>MNIKAQVQKGFTLIELMIVVAIIGILAAIALPAYQDYTVRTQVSEGLNLAGGLESTISDIWSAQGTLVNAADNSLGLPAAATDTSGKYVLSVGVAGGGLTITYGNSANAAINGQTLGLTPWVNNAGGLIWQCGNATAPAATTAPAGQGVPTTNILDRYLPSSCRTGA</sequence>
<keyword evidence="3" id="KW-0281">Fimbrium</keyword>
<dbReference type="InterPro" id="IPR045584">
    <property type="entry name" value="Pilin-like"/>
</dbReference>
<protein>
    <submittedName>
        <fullName evidence="5">Type IV pilus assembly protein PilA</fullName>
    </submittedName>
</protein>
<dbReference type="EMBL" id="FXAM01000001">
    <property type="protein sequence ID" value="SMF93644.1"/>
    <property type="molecule type" value="Genomic_DNA"/>
</dbReference>
<comment type="similarity">
    <text evidence="1 3">Belongs to the N-Me-Phe pilin family.</text>
</comment>
<dbReference type="Gene3D" id="3.30.700.10">
    <property type="entry name" value="Glycoprotein, Type 4 Pilin"/>
    <property type="match status" value="1"/>
</dbReference>
<dbReference type="PANTHER" id="PTHR30093:SF34">
    <property type="entry name" value="PREPILIN PEPTIDASE-DEPENDENT PROTEIN D"/>
    <property type="match status" value="1"/>
</dbReference>
<gene>
    <name evidence="5" type="ORF">SAMN02949497_0931</name>
</gene>
<evidence type="ECO:0000313" key="5">
    <source>
        <dbReference type="EMBL" id="SMF93644.1"/>
    </source>
</evidence>
<evidence type="ECO:0000313" key="6">
    <source>
        <dbReference type="Proteomes" id="UP000192923"/>
    </source>
</evidence>
<dbReference type="PANTHER" id="PTHR30093">
    <property type="entry name" value="GENERAL SECRETION PATHWAY PROTEIN G"/>
    <property type="match status" value="1"/>
</dbReference>
<dbReference type="InterPro" id="IPR001082">
    <property type="entry name" value="Pilin"/>
</dbReference>
<evidence type="ECO:0000256" key="4">
    <source>
        <dbReference type="SAM" id="Phobius"/>
    </source>
</evidence>
<dbReference type="SUPFAM" id="SSF54523">
    <property type="entry name" value="Pili subunits"/>
    <property type="match status" value="1"/>
</dbReference>
<evidence type="ECO:0000256" key="3">
    <source>
        <dbReference type="RuleBase" id="RU000389"/>
    </source>
</evidence>
<keyword evidence="4" id="KW-1133">Transmembrane helix</keyword>
<dbReference type="GO" id="GO:0007155">
    <property type="term" value="P:cell adhesion"/>
    <property type="evidence" value="ECO:0007669"/>
    <property type="project" value="InterPro"/>
</dbReference>
<dbReference type="NCBIfam" id="TIGR02532">
    <property type="entry name" value="IV_pilin_GFxxxE"/>
    <property type="match status" value="1"/>
</dbReference>
<dbReference type="PROSITE" id="PS00409">
    <property type="entry name" value="PROKAR_NTER_METHYL"/>
    <property type="match status" value="1"/>
</dbReference>
<proteinExistence type="inferred from homology"/>
<evidence type="ECO:0000256" key="1">
    <source>
        <dbReference type="ARBA" id="ARBA00005233"/>
    </source>
</evidence>
<keyword evidence="4" id="KW-0812">Transmembrane</keyword>
<evidence type="ECO:0000256" key="2">
    <source>
        <dbReference type="ARBA" id="ARBA00022481"/>
    </source>
</evidence>
<dbReference type="STRING" id="1760988.SAMN02949497_0931"/>
<dbReference type="AlphaFoldDB" id="A0A1Y6CZS1"/>
<dbReference type="GO" id="GO:0043107">
    <property type="term" value="P:type IV pilus-dependent motility"/>
    <property type="evidence" value="ECO:0007669"/>
    <property type="project" value="TreeGrafter"/>
</dbReference>
<accession>A0A1Y6CZS1</accession>
<dbReference type="OrthoDB" id="115249at2"/>
<dbReference type="GO" id="GO:0044096">
    <property type="term" value="C:type IV pilus"/>
    <property type="evidence" value="ECO:0007669"/>
    <property type="project" value="TreeGrafter"/>
</dbReference>
<keyword evidence="2" id="KW-0488">Methylation</keyword>
<dbReference type="InterPro" id="IPR012902">
    <property type="entry name" value="N_methyl_site"/>
</dbReference>
<organism evidence="5 6">
    <name type="scientific">Methylomagnum ishizawai</name>
    <dbReference type="NCBI Taxonomy" id="1760988"/>
    <lineage>
        <taxon>Bacteria</taxon>
        <taxon>Pseudomonadati</taxon>
        <taxon>Pseudomonadota</taxon>
        <taxon>Gammaproteobacteria</taxon>
        <taxon>Methylococcales</taxon>
        <taxon>Methylococcaceae</taxon>
        <taxon>Methylomagnum</taxon>
    </lineage>
</organism>